<reference evidence="8" key="1">
    <citation type="submission" date="2021-02" db="EMBL/GenBank/DDBJ databases">
        <authorList>
            <person name="Dougan E. K."/>
            <person name="Rhodes N."/>
            <person name="Thang M."/>
            <person name="Chan C."/>
        </authorList>
    </citation>
    <scope>NUCLEOTIDE SEQUENCE</scope>
</reference>
<dbReference type="OrthoDB" id="66977at2759"/>
<dbReference type="GO" id="GO:0005634">
    <property type="term" value="C:nucleus"/>
    <property type="evidence" value="ECO:0007669"/>
    <property type="project" value="TreeGrafter"/>
</dbReference>
<keyword evidence="1" id="KW-0547">Nucleotide-binding</keyword>
<evidence type="ECO:0000256" key="2">
    <source>
        <dbReference type="ARBA" id="ARBA00022801"/>
    </source>
</evidence>
<dbReference type="Gene3D" id="3.40.50.300">
    <property type="entry name" value="P-loop containing nucleotide triphosphate hydrolases"/>
    <property type="match status" value="2"/>
</dbReference>
<feature type="region of interest" description="Disordered" evidence="5">
    <location>
        <begin position="820"/>
        <end position="842"/>
    </location>
</feature>
<dbReference type="PROSITE" id="PS51192">
    <property type="entry name" value="HELICASE_ATP_BIND_1"/>
    <property type="match status" value="1"/>
</dbReference>
<organism evidence="8 9">
    <name type="scientific">Symbiodinium natans</name>
    <dbReference type="NCBI Taxonomy" id="878477"/>
    <lineage>
        <taxon>Eukaryota</taxon>
        <taxon>Sar</taxon>
        <taxon>Alveolata</taxon>
        <taxon>Dinophyceae</taxon>
        <taxon>Suessiales</taxon>
        <taxon>Symbiodiniaceae</taxon>
        <taxon>Symbiodinium</taxon>
    </lineage>
</organism>
<dbReference type="PANTHER" id="PTHR18934:SF237">
    <property type="entry name" value="ATP-DEPENDENT DNA_RNA HELICASE DHX36"/>
    <property type="match status" value="1"/>
</dbReference>
<dbReference type="GO" id="GO:0004386">
    <property type="term" value="F:helicase activity"/>
    <property type="evidence" value="ECO:0007669"/>
    <property type="project" value="UniProtKB-KW"/>
</dbReference>
<keyword evidence="9" id="KW-1185">Reference proteome</keyword>
<dbReference type="Pfam" id="PF00270">
    <property type="entry name" value="DEAD"/>
    <property type="match status" value="1"/>
</dbReference>
<dbReference type="InterPro" id="IPR007502">
    <property type="entry name" value="Helicase-assoc_dom"/>
</dbReference>
<comment type="caution">
    <text evidence="8">The sequence shown here is derived from an EMBL/GenBank/DDBJ whole genome shotgun (WGS) entry which is preliminary data.</text>
</comment>
<feature type="region of interest" description="Disordered" evidence="5">
    <location>
        <begin position="303"/>
        <end position="323"/>
    </location>
</feature>
<evidence type="ECO:0000256" key="3">
    <source>
        <dbReference type="ARBA" id="ARBA00022806"/>
    </source>
</evidence>
<dbReference type="Pfam" id="PF00271">
    <property type="entry name" value="Helicase_C"/>
    <property type="match status" value="1"/>
</dbReference>
<dbReference type="CDD" id="cd18791">
    <property type="entry name" value="SF2_C_RHA"/>
    <property type="match status" value="1"/>
</dbReference>
<dbReference type="InterPro" id="IPR002464">
    <property type="entry name" value="DNA/RNA_helicase_DEAH_CS"/>
</dbReference>
<dbReference type="CDD" id="cd17917">
    <property type="entry name" value="DEXHc_RHA-like"/>
    <property type="match status" value="1"/>
</dbReference>
<dbReference type="GO" id="GO:0003723">
    <property type="term" value="F:RNA binding"/>
    <property type="evidence" value="ECO:0007669"/>
    <property type="project" value="TreeGrafter"/>
</dbReference>
<feature type="compositionally biased region" description="Acidic residues" evidence="5">
    <location>
        <begin position="826"/>
        <end position="840"/>
    </location>
</feature>
<evidence type="ECO:0000256" key="4">
    <source>
        <dbReference type="ARBA" id="ARBA00022840"/>
    </source>
</evidence>
<accession>A0A812TAE8</accession>
<dbReference type="InterPro" id="IPR014001">
    <property type="entry name" value="Helicase_ATP-bd"/>
</dbReference>
<feature type="compositionally biased region" description="Basic and acidic residues" evidence="5">
    <location>
        <begin position="306"/>
        <end position="316"/>
    </location>
</feature>
<dbReference type="SMART" id="SM00490">
    <property type="entry name" value="HELICc"/>
    <property type="match status" value="1"/>
</dbReference>
<dbReference type="EMBL" id="CAJNDS010002532">
    <property type="protein sequence ID" value="CAE7514591.1"/>
    <property type="molecule type" value="Genomic_DNA"/>
</dbReference>
<sequence length="1477" mass="167183">MDGGGIGWPEVDSFSVAYTSADVIAEYLRLGHPPKEEDLKEYASKGKSKGSFGRRGWPIKWWHESVLIELSLLLGTDATTAFIQKHKLYQQIGLRMGQDPIESITKWFRDQLYTRKLRWRDVYLEALSPVLADLAEKDADFGLALQFARKVYEQDARSLKAVVANLERQRRQNGEKAVAIDSSLHQANQERNKELPVASSLLLRSAALADKVWLDVRLEDVSRMGAPVSTQLFSDLRRVLYQLLGRESITETKGDHTGVTASKMVLADAGSLPDAKAVQRWTWSHRWQMFRAIIEHNLVHAKRKNEKNEKGEKIHPTPEGGESAEPVELVVHRTFKEHQSDEAVPDWAHGSFAAIVLEYVASLNQRPEQPMIREHEFDTLAATLALCCDTALPGAPLGRASAQVQQRMCQVKEMLYTHLTTHFHANSEIRLPPRGTSVATYFQTAAHLLMDIARLLWLDADFGHGSMVFLPEPREIFSAQIFAALYLAGAYEAWELSFPEGESAWQWEEIMNQLVELRHEVLWCQPFRTWREELVWSLRPGVIAWPSERQLDEERKKTSHVEELPIDEHREKILKHIETHRVTCIQGETGCGKSTRVPVYVMEEYFEKRRAGKISKEDKFMVLCTQPRRIACISLANRVASCIKETVGESIGYKISGDSKVRPGRTKLVYVTTGYLLQVLVNNPEQISSYSHLILDEVHERDVDSDLLSLVVKLQMSGYNFKLVIMSATLQGDLFTRYFSEKKIKTIFVGVKRYPVEVVHIEQLLDRYGGRSSDFMMRADGTRGYQAPFAGNAYRAIKDAERAFGTGGREAEGWEEENVKVKGEFDSDSDDESGDSDFSEETAAVAKAMAAPKRRRKEVSPNIIRGLDTLVYELVLRVAQPGEGILVFLPGIGEISELQEVLMPLEDIDQQAHMNWSPGLERNDLHFKVFVLHSLIPKDEQEGAVFDPPPPDTAHIILASNIAESSLTIPKVRIVIDFGLRRQLIYDKRRHMSCLVTTWVSQASAKQRCGRTGRVFEGVNIRLYTKQFFESYMDEFDPPEMQTAPLEKLYVNVKHLSAKLPEYEVTPGEFRKRTPKELLMLVAQPPEESAIAASIENLDQLGALTSDSESAELTVLGYLMMAVPLDVQLCRLVIFGALLGMPCEGVVCAAAASVQDPFTLPSHLIMKDPKEYAEAVRRSYESRKYFDHGHWSETLMLRNLFVHFLLEFRKMQVDKCNRRGRVGRESTRSAFTRCAQLMASKFAVVPKRLVNLANAILDTATRMRKFLPEGSAILKQLESLLTLMQAGERVYSSVEAAEEALPKVTDLFCSDAWKLKALLVMAFTPQFMRGGTKVRAPDQQVTVYTKKKKQTTTKEKNKMEILLQEIVEFGLDPTRTVACVLELPRGKGAARMSPRFSDDLHLTVQMITGEGFQLVMAKDNRVLISFEDAKQLKQEGQEDETSASSPKKPRPIADPFANIKTVARLWSWWSWWSWAGG</sequence>
<feature type="domain" description="Helicase ATP-binding" evidence="6">
    <location>
        <begin position="574"/>
        <end position="748"/>
    </location>
</feature>
<evidence type="ECO:0000259" key="6">
    <source>
        <dbReference type="PROSITE" id="PS51192"/>
    </source>
</evidence>
<dbReference type="GO" id="GO:0005524">
    <property type="term" value="F:ATP binding"/>
    <property type="evidence" value="ECO:0007669"/>
    <property type="project" value="UniProtKB-KW"/>
</dbReference>
<dbReference type="Proteomes" id="UP000604046">
    <property type="component" value="Unassembled WGS sequence"/>
</dbReference>
<evidence type="ECO:0000313" key="9">
    <source>
        <dbReference type="Proteomes" id="UP000604046"/>
    </source>
</evidence>
<dbReference type="Gene3D" id="1.20.120.1080">
    <property type="match status" value="1"/>
</dbReference>
<dbReference type="InterPro" id="IPR011545">
    <property type="entry name" value="DEAD/DEAH_box_helicase_dom"/>
</dbReference>
<protein>
    <submittedName>
        <fullName evidence="8">Uncharacterized protein</fullName>
    </submittedName>
</protein>
<evidence type="ECO:0000313" key="8">
    <source>
        <dbReference type="EMBL" id="CAE7514591.1"/>
    </source>
</evidence>
<evidence type="ECO:0000256" key="5">
    <source>
        <dbReference type="SAM" id="MobiDB-lite"/>
    </source>
</evidence>
<dbReference type="SMART" id="SM00847">
    <property type="entry name" value="HA2"/>
    <property type="match status" value="1"/>
</dbReference>
<dbReference type="SMART" id="SM00487">
    <property type="entry name" value="DEXDc"/>
    <property type="match status" value="1"/>
</dbReference>
<dbReference type="InterPro" id="IPR027417">
    <property type="entry name" value="P-loop_NTPase"/>
</dbReference>
<evidence type="ECO:0000256" key="1">
    <source>
        <dbReference type="ARBA" id="ARBA00022741"/>
    </source>
</evidence>
<dbReference type="GO" id="GO:0016787">
    <property type="term" value="F:hydrolase activity"/>
    <property type="evidence" value="ECO:0007669"/>
    <property type="project" value="UniProtKB-KW"/>
</dbReference>
<keyword evidence="4" id="KW-0067">ATP-binding</keyword>
<feature type="region of interest" description="Disordered" evidence="5">
    <location>
        <begin position="1433"/>
        <end position="1453"/>
    </location>
</feature>
<evidence type="ECO:0000259" key="7">
    <source>
        <dbReference type="PROSITE" id="PS51194"/>
    </source>
</evidence>
<gene>
    <name evidence="8" type="ORF">SNAT2548_LOCUS28804</name>
</gene>
<keyword evidence="2" id="KW-0378">Hydrolase</keyword>
<dbReference type="PROSITE" id="PS51194">
    <property type="entry name" value="HELICASE_CTER"/>
    <property type="match status" value="1"/>
</dbReference>
<dbReference type="PANTHER" id="PTHR18934">
    <property type="entry name" value="ATP-DEPENDENT RNA HELICASE"/>
    <property type="match status" value="1"/>
</dbReference>
<dbReference type="PROSITE" id="PS00690">
    <property type="entry name" value="DEAH_ATP_HELICASE"/>
    <property type="match status" value="1"/>
</dbReference>
<feature type="domain" description="Helicase C-terminal" evidence="7">
    <location>
        <begin position="866"/>
        <end position="1057"/>
    </location>
</feature>
<name>A0A812TAE8_9DINO</name>
<proteinExistence type="predicted"/>
<dbReference type="InterPro" id="IPR001650">
    <property type="entry name" value="Helicase_C-like"/>
</dbReference>
<keyword evidence="3" id="KW-0347">Helicase</keyword>
<dbReference type="SUPFAM" id="SSF52540">
    <property type="entry name" value="P-loop containing nucleoside triphosphate hydrolases"/>
    <property type="match status" value="1"/>
</dbReference>